<dbReference type="Proteomes" id="UP000217790">
    <property type="component" value="Unassembled WGS sequence"/>
</dbReference>
<sequence length="334" mass="39116">MDFGYEPIYVHYMLRNDFAIQHKITEKDDELSTYNDQCMRKFWDGERIEDVCDRWDEMEDVRDGTDIFYEEQRKVLKRDAKLKNRQQKMHAVKAPLNAENNNSASENPHLPAELQCHVISLYSKTADLKTYRLVNQEWNREVIFHTPLFSFLDFSGPHNINPSQSRHIEYSVSLFLVSHGIEHNLIRMQISTDLDEGDETRQLWNTEHGLWFDELEYDERLESDRSKLSLASYKPIILKELSIYHDSDEITRKDRYRSIKELLYMLVGNGITELSDNQLGTSSLQINGTTLTTLRCGFGGNTIPYIRTDTWESLNESLSDLTIKGVLINVRSYV</sequence>
<organism evidence="1 2">
    <name type="scientific">Armillaria gallica</name>
    <name type="common">Bulbous honey fungus</name>
    <name type="synonym">Armillaria bulbosa</name>
    <dbReference type="NCBI Taxonomy" id="47427"/>
    <lineage>
        <taxon>Eukaryota</taxon>
        <taxon>Fungi</taxon>
        <taxon>Dikarya</taxon>
        <taxon>Basidiomycota</taxon>
        <taxon>Agaricomycotina</taxon>
        <taxon>Agaricomycetes</taxon>
        <taxon>Agaricomycetidae</taxon>
        <taxon>Agaricales</taxon>
        <taxon>Marasmiineae</taxon>
        <taxon>Physalacriaceae</taxon>
        <taxon>Armillaria</taxon>
    </lineage>
</organism>
<dbReference type="EMBL" id="KZ293644">
    <property type="protein sequence ID" value="PBL04187.1"/>
    <property type="molecule type" value="Genomic_DNA"/>
</dbReference>
<evidence type="ECO:0000313" key="1">
    <source>
        <dbReference type="EMBL" id="PBL04187.1"/>
    </source>
</evidence>
<dbReference type="InParanoid" id="A0A2H3F0R4"/>
<proteinExistence type="predicted"/>
<dbReference type="AlphaFoldDB" id="A0A2H3F0R4"/>
<accession>A0A2H3F0R4</accession>
<protein>
    <submittedName>
        <fullName evidence="1">Uncharacterized protein</fullName>
    </submittedName>
</protein>
<gene>
    <name evidence="1" type="ORF">ARMGADRAFT_1022660</name>
</gene>
<reference evidence="2" key="1">
    <citation type="journal article" date="2017" name="Nat. Ecol. Evol.">
        <title>Genome expansion and lineage-specific genetic innovations in the forest pathogenic fungi Armillaria.</title>
        <authorList>
            <person name="Sipos G."/>
            <person name="Prasanna A.N."/>
            <person name="Walter M.C."/>
            <person name="O'Connor E."/>
            <person name="Balint B."/>
            <person name="Krizsan K."/>
            <person name="Kiss B."/>
            <person name="Hess J."/>
            <person name="Varga T."/>
            <person name="Slot J."/>
            <person name="Riley R."/>
            <person name="Boka B."/>
            <person name="Rigling D."/>
            <person name="Barry K."/>
            <person name="Lee J."/>
            <person name="Mihaltcheva S."/>
            <person name="LaButti K."/>
            <person name="Lipzen A."/>
            <person name="Waldron R."/>
            <person name="Moloney N.M."/>
            <person name="Sperisen C."/>
            <person name="Kredics L."/>
            <person name="Vagvoelgyi C."/>
            <person name="Patrignani A."/>
            <person name="Fitzpatrick D."/>
            <person name="Nagy I."/>
            <person name="Doyle S."/>
            <person name="Anderson J.B."/>
            <person name="Grigoriev I.V."/>
            <person name="Gueldener U."/>
            <person name="Muensterkoetter M."/>
            <person name="Nagy L.G."/>
        </authorList>
    </citation>
    <scope>NUCLEOTIDE SEQUENCE [LARGE SCALE GENOMIC DNA]</scope>
    <source>
        <strain evidence="2">Ar21-2</strain>
    </source>
</reference>
<keyword evidence="2" id="KW-1185">Reference proteome</keyword>
<name>A0A2H3F0R4_ARMGA</name>
<evidence type="ECO:0000313" key="2">
    <source>
        <dbReference type="Proteomes" id="UP000217790"/>
    </source>
</evidence>